<accession>A0A2H0UGY6</accession>
<reference evidence="4" key="1">
    <citation type="submission" date="2017-09" db="EMBL/GenBank/DDBJ databases">
        <title>Depth-based differentiation of microbial function through sediment-hosted aquifers and enrichment of novel symbionts in the deep terrestrial subsurface.</title>
        <authorList>
            <person name="Probst A.J."/>
            <person name="Ladd B."/>
            <person name="Jarett J.K."/>
            <person name="Geller-Mcgrath D.E."/>
            <person name="Sieber C.M.K."/>
            <person name="Emerson J.B."/>
            <person name="Anantharaman K."/>
            <person name="Thomas B.C."/>
            <person name="Malmstrom R."/>
            <person name="Stieglmeier M."/>
            <person name="Klingl A."/>
            <person name="Woyke T."/>
            <person name="Ryan C.M."/>
            <person name="Banfield J.F."/>
        </authorList>
    </citation>
    <scope>NUCLEOTIDE SEQUENCE [LARGE SCALE GENOMIC DNA]</scope>
</reference>
<comment type="caution">
    <text evidence="3">The sequence shown here is derived from an EMBL/GenBank/DDBJ whole genome shotgun (WGS) entry which is preliminary data.</text>
</comment>
<evidence type="ECO:0000256" key="2">
    <source>
        <dbReference type="SAM" id="Phobius"/>
    </source>
</evidence>
<dbReference type="InterPro" id="IPR005754">
    <property type="entry name" value="Sortase"/>
</dbReference>
<proteinExistence type="predicted"/>
<dbReference type="SUPFAM" id="SSF63817">
    <property type="entry name" value="Sortase"/>
    <property type="match status" value="1"/>
</dbReference>
<keyword evidence="2" id="KW-0472">Membrane</keyword>
<keyword evidence="1" id="KW-0378">Hydrolase</keyword>
<dbReference type="InterPro" id="IPR023365">
    <property type="entry name" value="Sortase_dom-sf"/>
</dbReference>
<gene>
    <name evidence="3" type="ORF">COU14_03085</name>
</gene>
<evidence type="ECO:0000313" key="4">
    <source>
        <dbReference type="Proteomes" id="UP000229612"/>
    </source>
</evidence>
<feature type="transmembrane region" description="Helical" evidence="2">
    <location>
        <begin position="12"/>
        <end position="35"/>
    </location>
</feature>
<protein>
    <recommendedName>
        <fullName evidence="5">Sortase</fullName>
    </recommendedName>
</protein>
<organism evidence="3 4">
    <name type="scientific">Candidatus Kaiserbacteria bacterium CG10_big_fil_rev_8_21_14_0_10_44_10</name>
    <dbReference type="NCBI Taxonomy" id="1974606"/>
    <lineage>
        <taxon>Bacteria</taxon>
        <taxon>Candidatus Kaiseribacteriota</taxon>
    </lineage>
</organism>
<evidence type="ECO:0008006" key="5">
    <source>
        <dbReference type="Google" id="ProtNLM"/>
    </source>
</evidence>
<keyword evidence="2" id="KW-0812">Transmembrane</keyword>
<dbReference type="Pfam" id="PF04203">
    <property type="entry name" value="Sortase"/>
    <property type="match status" value="1"/>
</dbReference>
<dbReference type="GO" id="GO:0016787">
    <property type="term" value="F:hydrolase activity"/>
    <property type="evidence" value="ECO:0007669"/>
    <property type="project" value="UniProtKB-KW"/>
</dbReference>
<sequence>MNFSRFFNEILPSASAFLGVFFVVMMLGYGFLYFIDFVPETPEEEATTEVESQEIVETPFINEIEIAPTVLDDLRDPRPVSITLGGLNRTVTVLNPASRSIADLDAALLDGVVRHPDSADLNDENGNMLILGHSSYLNNVFNKNYQAFNGIQNMTWGDTITLKSRDTEYTYRVDKVYQAKASAVSIPTTSNGARLTLATCNTFGAKEDRFIVEAVLVSKKAL</sequence>
<evidence type="ECO:0000256" key="1">
    <source>
        <dbReference type="ARBA" id="ARBA00022801"/>
    </source>
</evidence>
<dbReference type="Gene3D" id="2.40.260.10">
    <property type="entry name" value="Sortase"/>
    <property type="match status" value="1"/>
</dbReference>
<name>A0A2H0UGY6_9BACT</name>
<evidence type="ECO:0000313" key="3">
    <source>
        <dbReference type="EMBL" id="PIR85673.1"/>
    </source>
</evidence>
<keyword evidence="2" id="KW-1133">Transmembrane helix</keyword>
<dbReference type="AlphaFoldDB" id="A0A2H0UGY6"/>
<dbReference type="Proteomes" id="UP000229612">
    <property type="component" value="Unassembled WGS sequence"/>
</dbReference>
<dbReference type="EMBL" id="PFBG01000034">
    <property type="protein sequence ID" value="PIR85673.1"/>
    <property type="molecule type" value="Genomic_DNA"/>
</dbReference>